<dbReference type="STRING" id="1247936.BN2475_50047"/>
<dbReference type="Proteomes" id="UP000187012">
    <property type="component" value="Unassembled WGS sequence"/>
</dbReference>
<sequence>MLPDHLHDWYIDGIELDGSDLRIKIHFEAEKRMLVFGGVSRCIVTDFLIQNVIYDISIFSFWDDPSRYDEAIARLNKSYPLPPEELKKIAEIRPSVGADITIEFSTVSVLE</sequence>
<evidence type="ECO:0000313" key="1">
    <source>
        <dbReference type="EMBL" id="SIT35477.1"/>
    </source>
</evidence>
<name>A0A1N7RLC4_9BURK</name>
<dbReference type="EMBL" id="CYGX02000005">
    <property type="protein sequence ID" value="SIT35477.1"/>
    <property type="molecule type" value="Genomic_DNA"/>
</dbReference>
<dbReference type="AlphaFoldDB" id="A0A1N7RLC4"/>
<organism evidence="1 2">
    <name type="scientific">Paraburkholderia ribeironis</name>
    <dbReference type="NCBI Taxonomy" id="1247936"/>
    <lineage>
        <taxon>Bacteria</taxon>
        <taxon>Pseudomonadati</taxon>
        <taxon>Pseudomonadota</taxon>
        <taxon>Betaproteobacteria</taxon>
        <taxon>Burkholderiales</taxon>
        <taxon>Burkholderiaceae</taxon>
        <taxon>Paraburkholderia</taxon>
    </lineage>
</organism>
<evidence type="ECO:0000313" key="2">
    <source>
        <dbReference type="Proteomes" id="UP000187012"/>
    </source>
</evidence>
<keyword evidence="2" id="KW-1185">Reference proteome</keyword>
<accession>A0A1N7RLC4</accession>
<dbReference type="OrthoDB" id="9104104at2"/>
<proteinExistence type="predicted"/>
<gene>
    <name evidence="1" type="ORF">BN2475_50047</name>
</gene>
<reference evidence="1 2" key="1">
    <citation type="submission" date="2016-12" db="EMBL/GenBank/DDBJ databases">
        <authorList>
            <person name="Song W.-J."/>
            <person name="Kurnit D.M."/>
        </authorList>
    </citation>
    <scope>NUCLEOTIDE SEQUENCE [LARGE SCALE GENOMIC DNA]</scope>
    <source>
        <strain evidence="1 2">STM7296</strain>
    </source>
</reference>
<protein>
    <submittedName>
        <fullName evidence="1">Uncharacterized protein</fullName>
    </submittedName>
</protein>